<organism evidence="3 4">
    <name type="scientific">Dovyalis caffra</name>
    <dbReference type="NCBI Taxonomy" id="77055"/>
    <lineage>
        <taxon>Eukaryota</taxon>
        <taxon>Viridiplantae</taxon>
        <taxon>Streptophyta</taxon>
        <taxon>Embryophyta</taxon>
        <taxon>Tracheophyta</taxon>
        <taxon>Spermatophyta</taxon>
        <taxon>Magnoliopsida</taxon>
        <taxon>eudicotyledons</taxon>
        <taxon>Gunneridae</taxon>
        <taxon>Pentapetalae</taxon>
        <taxon>rosids</taxon>
        <taxon>fabids</taxon>
        <taxon>Malpighiales</taxon>
        <taxon>Salicaceae</taxon>
        <taxon>Flacourtieae</taxon>
        <taxon>Dovyalis</taxon>
    </lineage>
</organism>
<evidence type="ECO:0000256" key="1">
    <source>
        <dbReference type="SAM" id="SignalP"/>
    </source>
</evidence>
<evidence type="ECO:0000259" key="2">
    <source>
        <dbReference type="SMART" id="SM00856"/>
    </source>
</evidence>
<dbReference type="InterPro" id="IPR035513">
    <property type="entry name" value="Invertase/methylesterase_inhib"/>
</dbReference>
<dbReference type="CDD" id="cd22160">
    <property type="entry name" value="F-box_AtFBL13-like"/>
    <property type="match status" value="1"/>
</dbReference>
<dbReference type="NCBIfam" id="TIGR01614">
    <property type="entry name" value="PME_inhib"/>
    <property type="match status" value="1"/>
</dbReference>
<dbReference type="Pfam" id="PF04043">
    <property type="entry name" value="PMEI"/>
    <property type="match status" value="1"/>
</dbReference>
<dbReference type="PANTHER" id="PTHR34145:SF53">
    <property type="entry name" value="LEUCINE-RICH REPEAT DOMAIN SUPERFAMILY"/>
    <property type="match status" value="1"/>
</dbReference>
<feature type="domain" description="Pectinesterase inhibitor" evidence="2">
    <location>
        <begin position="23"/>
        <end position="171"/>
    </location>
</feature>
<feature type="signal peptide" evidence="1">
    <location>
        <begin position="1"/>
        <end position="24"/>
    </location>
</feature>
<dbReference type="CDD" id="cd14859">
    <property type="entry name" value="PMEI_like"/>
    <property type="match status" value="1"/>
</dbReference>
<evidence type="ECO:0000313" key="4">
    <source>
        <dbReference type="Proteomes" id="UP001314170"/>
    </source>
</evidence>
<dbReference type="SUPFAM" id="SSF52047">
    <property type="entry name" value="RNI-like"/>
    <property type="match status" value="1"/>
</dbReference>
<dbReference type="InterPro" id="IPR053781">
    <property type="entry name" value="F-box_AtFBL13-like"/>
</dbReference>
<dbReference type="SUPFAM" id="SSF101148">
    <property type="entry name" value="Plant invertase/pectin methylesterase inhibitor"/>
    <property type="match status" value="1"/>
</dbReference>
<accession>A0AAV1QZC3</accession>
<name>A0AAV1QZC3_9ROSI</name>
<dbReference type="Pfam" id="PF00646">
    <property type="entry name" value="F-box"/>
    <property type="match status" value="1"/>
</dbReference>
<evidence type="ECO:0000313" key="3">
    <source>
        <dbReference type="EMBL" id="CAK7325630.1"/>
    </source>
</evidence>
<dbReference type="InterPro" id="IPR006501">
    <property type="entry name" value="Pectinesterase_inhib_dom"/>
</dbReference>
<dbReference type="InterPro" id="IPR001810">
    <property type="entry name" value="F-box_dom"/>
</dbReference>
<dbReference type="Pfam" id="PF23622">
    <property type="entry name" value="LRR_At1g61320_AtMIF1"/>
    <property type="match status" value="1"/>
</dbReference>
<dbReference type="Gene3D" id="1.20.140.40">
    <property type="entry name" value="Invertase/pectin methylesterase inhibitor family protein"/>
    <property type="match status" value="1"/>
</dbReference>
<keyword evidence="4" id="KW-1185">Reference proteome</keyword>
<feature type="chain" id="PRO_5043427060" description="Pectinesterase inhibitor domain-containing protein" evidence="1">
    <location>
        <begin position="25"/>
        <end position="615"/>
    </location>
</feature>
<sequence>MKFLALLPLLLLVNFLHQPYTVVGADLIEETCKKTKYPALCVKTLKSNPKSSAADAKGLVHIILEANLANAKGTSAKVSKMFKEAGSKDFKECLDVCAEVYDSAATEDFPTAIQSLEKNDLATAKIHVSAASDAPDNCKDAFSEDPSVHTPPDLARLNDYFDQLSIIALAMILPTEASMGDWISGLPDEILFRIISSLPFESAVQTIVLSNRWRLLWETALVQHGTNKDVANAMSGFLVNFDEQDPSKNTRKFQFHFCNGSVLLAIIGCNDSLHLHFSAGKPESPRQFGLQLKFNHQNLASQPSPSSFYVKNLHLMSVTYLTNEVVSSIITNFQLLETLKITGCNCLQSLSVGSDTKLLSLTIFDCPQLKSLHIRSFKLRTFRYRGPLPWIWPEYHFNLADALLGSREGPGYSSFTGRDFGSVLLTIKNVKVLTLCKWTFEALIRPSLSNLLADFQFYNLKELWWIDNSIERYGSDALISFLKLCPSLQQLFVTIDPKSYCMESSTKCSIRAGRNTRLHDLKLVKLDGFENEADEILLAEHIGKVVTTEPLILASSDGISLRRLIEVSSNQPKQSSTDNLEAVVAPHSCERKCSYKFVEVQDMKELCLKHVHMGL</sequence>
<dbReference type="AlphaFoldDB" id="A0AAV1QZC3"/>
<dbReference type="InterPro" id="IPR055357">
    <property type="entry name" value="LRR_At1g61320_AtMIF1"/>
</dbReference>
<dbReference type="InterPro" id="IPR036047">
    <property type="entry name" value="F-box-like_dom_sf"/>
</dbReference>
<protein>
    <recommendedName>
        <fullName evidence="2">Pectinesterase inhibitor domain-containing protein</fullName>
    </recommendedName>
</protein>
<dbReference type="SMART" id="SM00856">
    <property type="entry name" value="PMEI"/>
    <property type="match status" value="1"/>
</dbReference>
<gene>
    <name evidence="3" type="ORF">DCAF_LOCUS3312</name>
</gene>
<dbReference type="Gene3D" id="3.80.10.10">
    <property type="entry name" value="Ribonuclease Inhibitor"/>
    <property type="match status" value="1"/>
</dbReference>
<dbReference type="PANTHER" id="PTHR34145">
    <property type="entry name" value="OS02G0105600 PROTEIN"/>
    <property type="match status" value="1"/>
</dbReference>
<dbReference type="InterPro" id="IPR053772">
    <property type="entry name" value="At1g61320/At1g61330-like"/>
</dbReference>
<keyword evidence="1" id="KW-0732">Signal</keyword>
<reference evidence="3 4" key="1">
    <citation type="submission" date="2024-01" db="EMBL/GenBank/DDBJ databases">
        <authorList>
            <person name="Waweru B."/>
        </authorList>
    </citation>
    <scope>NUCLEOTIDE SEQUENCE [LARGE SCALE GENOMIC DNA]</scope>
</reference>
<dbReference type="Proteomes" id="UP001314170">
    <property type="component" value="Unassembled WGS sequence"/>
</dbReference>
<dbReference type="EMBL" id="CAWUPB010000850">
    <property type="protein sequence ID" value="CAK7325630.1"/>
    <property type="molecule type" value="Genomic_DNA"/>
</dbReference>
<proteinExistence type="predicted"/>
<dbReference type="InterPro" id="IPR032675">
    <property type="entry name" value="LRR_dom_sf"/>
</dbReference>
<dbReference type="SUPFAM" id="SSF81383">
    <property type="entry name" value="F-box domain"/>
    <property type="match status" value="1"/>
</dbReference>
<comment type="caution">
    <text evidence="3">The sequence shown here is derived from an EMBL/GenBank/DDBJ whole genome shotgun (WGS) entry which is preliminary data.</text>
</comment>
<dbReference type="GO" id="GO:0004857">
    <property type="term" value="F:enzyme inhibitor activity"/>
    <property type="evidence" value="ECO:0007669"/>
    <property type="project" value="InterPro"/>
</dbReference>